<dbReference type="HOGENOM" id="CLU_2075386_0_0_1"/>
<reference evidence="1 3" key="2">
    <citation type="journal article" date="2013" name="Nature">
        <title>Insights into bilaterian evolution from three spiralian genomes.</title>
        <authorList>
            <person name="Simakov O."/>
            <person name="Marletaz F."/>
            <person name="Cho S.J."/>
            <person name="Edsinger-Gonzales E."/>
            <person name="Havlak P."/>
            <person name="Hellsten U."/>
            <person name="Kuo D.H."/>
            <person name="Larsson T."/>
            <person name="Lv J."/>
            <person name="Arendt D."/>
            <person name="Savage R."/>
            <person name="Osoegawa K."/>
            <person name="de Jong P."/>
            <person name="Grimwood J."/>
            <person name="Chapman J.A."/>
            <person name="Shapiro H."/>
            <person name="Aerts A."/>
            <person name="Otillar R.P."/>
            <person name="Terry A.Y."/>
            <person name="Boore J.L."/>
            <person name="Grigoriev I.V."/>
            <person name="Lindberg D.R."/>
            <person name="Seaver E.C."/>
            <person name="Weisblat D.A."/>
            <person name="Putnam N.H."/>
            <person name="Rokhsar D.S."/>
        </authorList>
    </citation>
    <scope>NUCLEOTIDE SEQUENCE</scope>
    <source>
        <strain evidence="1 3">I ESC-2004</strain>
    </source>
</reference>
<evidence type="ECO:0000313" key="2">
    <source>
        <dbReference type="EnsemblMetazoa" id="CapteP205421"/>
    </source>
</evidence>
<sequence length="118" mass="13366">MTHNYCTILHSHEKRQLDRLSVPDTIIGHTDAITIISDLANNKGGIEAGGSQCIMYSTGDHRHALKHWSLGTNLCSCITELDEPPALRFDQFGSSDKHYFEYTHNSMTLVDDEIDWNF</sequence>
<evidence type="ECO:0000313" key="3">
    <source>
        <dbReference type="Proteomes" id="UP000014760"/>
    </source>
</evidence>
<reference evidence="2" key="3">
    <citation type="submission" date="2015-06" db="UniProtKB">
        <authorList>
            <consortium name="EnsemblMetazoa"/>
        </authorList>
    </citation>
    <scope>IDENTIFICATION</scope>
</reference>
<organism evidence="1">
    <name type="scientific">Capitella teleta</name>
    <name type="common">Polychaete worm</name>
    <dbReference type="NCBI Taxonomy" id="283909"/>
    <lineage>
        <taxon>Eukaryota</taxon>
        <taxon>Metazoa</taxon>
        <taxon>Spiralia</taxon>
        <taxon>Lophotrochozoa</taxon>
        <taxon>Annelida</taxon>
        <taxon>Polychaeta</taxon>
        <taxon>Sedentaria</taxon>
        <taxon>Scolecida</taxon>
        <taxon>Capitellidae</taxon>
        <taxon>Capitella</taxon>
    </lineage>
</organism>
<name>R7TDH2_CAPTE</name>
<protein>
    <submittedName>
        <fullName evidence="1 2">Uncharacterized protein</fullName>
    </submittedName>
</protein>
<keyword evidence="3" id="KW-1185">Reference proteome</keyword>
<accession>R7TDH2</accession>
<reference evidence="3" key="1">
    <citation type="submission" date="2012-12" db="EMBL/GenBank/DDBJ databases">
        <authorList>
            <person name="Hellsten U."/>
            <person name="Grimwood J."/>
            <person name="Chapman J.A."/>
            <person name="Shapiro H."/>
            <person name="Aerts A."/>
            <person name="Otillar R.P."/>
            <person name="Terry A.Y."/>
            <person name="Boore J.L."/>
            <person name="Simakov O."/>
            <person name="Marletaz F."/>
            <person name="Cho S.-J."/>
            <person name="Edsinger-Gonzales E."/>
            <person name="Havlak P."/>
            <person name="Kuo D.-H."/>
            <person name="Larsson T."/>
            <person name="Lv J."/>
            <person name="Arendt D."/>
            <person name="Savage R."/>
            <person name="Osoegawa K."/>
            <person name="de Jong P."/>
            <person name="Lindberg D.R."/>
            <person name="Seaver E.C."/>
            <person name="Weisblat D.A."/>
            <person name="Putnam N.H."/>
            <person name="Grigoriev I.V."/>
            <person name="Rokhsar D.S."/>
        </authorList>
    </citation>
    <scope>NUCLEOTIDE SEQUENCE</scope>
    <source>
        <strain evidence="3">I ESC-2004</strain>
    </source>
</reference>
<evidence type="ECO:0000313" key="1">
    <source>
        <dbReference type="EMBL" id="ELT91778.1"/>
    </source>
</evidence>
<dbReference type="Proteomes" id="UP000014760">
    <property type="component" value="Unassembled WGS sequence"/>
</dbReference>
<proteinExistence type="predicted"/>
<dbReference type="EMBL" id="AMQN01013616">
    <property type="status" value="NOT_ANNOTATED_CDS"/>
    <property type="molecule type" value="Genomic_DNA"/>
</dbReference>
<dbReference type="AlphaFoldDB" id="R7TDH2"/>
<dbReference type="EnsemblMetazoa" id="CapteT205421">
    <property type="protein sequence ID" value="CapteP205421"/>
    <property type="gene ID" value="CapteG205421"/>
</dbReference>
<dbReference type="EMBL" id="KB310348">
    <property type="protein sequence ID" value="ELT91778.1"/>
    <property type="molecule type" value="Genomic_DNA"/>
</dbReference>
<gene>
    <name evidence="1" type="ORF">CAPTEDRAFT_205421</name>
</gene>